<proteinExistence type="predicted"/>
<dbReference type="EMBL" id="MU129043">
    <property type="protein sequence ID" value="KAF9509103.1"/>
    <property type="molecule type" value="Genomic_DNA"/>
</dbReference>
<feature type="region of interest" description="Disordered" evidence="1">
    <location>
        <begin position="1"/>
        <end position="52"/>
    </location>
</feature>
<feature type="compositionally biased region" description="Basic residues" evidence="1">
    <location>
        <begin position="245"/>
        <end position="255"/>
    </location>
</feature>
<name>A0A9P6ANR0_9AGAM</name>
<gene>
    <name evidence="2" type="ORF">BS47DRAFT_1365502</name>
</gene>
<comment type="caution">
    <text evidence="2">The sequence shown here is derived from an EMBL/GenBank/DDBJ whole genome shotgun (WGS) entry which is preliminary data.</text>
</comment>
<feature type="region of interest" description="Disordered" evidence="1">
    <location>
        <begin position="243"/>
        <end position="265"/>
    </location>
</feature>
<sequence>MMNQVWHCTPTSAGSSSLCPKNTQTTSTAKYGSAQLLKTPSPSIPNLSDNKTSMVPHTHFSRVYNDTKRAALAALLVFSLHETPIRSMHQQCLGEIRVCVQPPKTPTLDYPQPIQRDLKYGATHPLQWSRFFLPPRNCPEECTDNTHHEIWECAAAQDLNPRPSASYTMTVGVATLCSFSLHETDPKNAQTMTMGVHTRPRPPDIQISTTHTTMKQVQHHTPTSVFPFVKPTSDKRTDKAQVKCAHVRSHTRSHHSTIGNQYNDETYPAPHTRFSSKCTDPTQGKLWEHTAAQDPLTFDSPHTTCLLQQDPTTQYPTRQMHKPGLGQNMGVCSLPDPLTLE</sequence>
<reference evidence="2" key="1">
    <citation type="journal article" date="2020" name="Nat. Commun.">
        <title>Large-scale genome sequencing of mycorrhizal fungi provides insights into the early evolution of symbiotic traits.</title>
        <authorList>
            <person name="Miyauchi S."/>
            <person name="Kiss E."/>
            <person name="Kuo A."/>
            <person name="Drula E."/>
            <person name="Kohler A."/>
            <person name="Sanchez-Garcia M."/>
            <person name="Morin E."/>
            <person name="Andreopoulos B."/>
            <person name="Barry K.W."/>
            <person name="Bonito G."/>
            <person name="Buee M."/>
            <person name="Carver A."/>
            <person name="Chen C."/>
            <person name="Cichocki N."/>
            <person name="Clum A."/>
            <person name="Culley D."/>
            <person name="Crous P.W."/>
            <person name="Fauchery L."/>
            <person name="Girlanda M."/>
            <person name="Hayes R.D."/>
            <person name="Keri Z."/>
            <person name="LaButti K."/>
            <person name="Lipzen A."/>
            <person name="Lombard V."/>
            <person name="Magnuson J."/>
            <person name="Maillard F."/>
            <person name="Murat C."/>
            <person name="Nolan M."/>
            <person name="Ohm R.A."/>
            <person name="Pangilinan J."/>
            <person name="Pereira M.F."/>
            <person name="Perotto S."/>
            <person name="Peter M."/>
            <person name="Pfister S."/>
            <person name="Riley R."/>
            <person name="Sitrit Y."/>
            <person name="Stielow J.B."/>
            <person name="Szollosi G."/>
            <person name="Zifcakova L."/>
            <person name="Stursova M."/>
            <person name="Spatafora J.W."/>
            <person name="Tedersoo L."/>
            <person name="Vaario L.M."/>
            <person name="Yamada A."/>
            <person name="Yan M."/>
            <person name="Wang P."/>
            <person name="Xu J."/>
            <person name="Bruns T."/>
            <person name="Baldrian P."/>
            <person name="Vilgalys R."/>
            <person name="Dunand C."/>
            <person name="Henrissat B."/>
            <person name="Grigoriev I.V."/>
            <person name="Hibbett D."/>
            <person name="Nagy L.G."/>
            <person name="Martin F.M."/>
        </authorList>
    </citation>
    <scope>NUCLEOTIDE SEQUENCE</scope>
    <source>
        <strain evidence="2">UP504</strain>
    </source>
</reference>
<organism evidence="2 3">
    <name type="scientific">Hydnum rufescens UP504</name>
    <dbReference type="NCBI Taxonomy" id="1448309"/>
    <lineage>
        <taxon>Eukaryota</taxon>
        <taxon>Fungi</taxon>
        <taxon>Dikarya</taxon>
        <taxon>Basidiomycota</taxon>
        <taxon>Agaricomycotina</taxon>
        <taxon>Agaricomycetes</taxon>
        <taxon>Cantharellales</taxon>
        <taxon>Hydnaceae</taxon>
        <taxon>Hydnum</taxon>
    </lineage>
</organism>
<dbReference type="Proteomes" id="UP000886523">
    <property type="component" value="Unassembled WGS sequence"/>
</dbReference>
<evidence type="ECO:0000313" key="2">
    <source>
        <dbReference type="EMBL" id="KAF9509103.1"/>
    </source>
</evidence>
<evidence type="ECO:0000313" key="3">
    <source>
        <dbReference type="Proteomes" id="UP000886523"/>
    </source>
</evidence>
<accession>A0A9P6ANR0</accession>
<protein>
    <submittedName>
        <fullName evidence="2">Uncharacterized protein</fullName>
    </submittedName>
</protein>
<dbReference type="AlphaFoldDB" id="A0A9P6ANR0"/>
<feature type="compositionally biased region" description="Polar residues" evidence="1">
    <location>
        <begin position="9"/>
        <end position="52"/>
    </location>
</feature>
<evidence type="ECO:0000256" key="1">
    <source>
        <dbReference type="SAM" id="MobiDB-lite"/>
    </source>
</evidence>
<keyword evidence="3" id="KW-1185">Reference proteome</keyword>